<evidence type="ECO:0000256" key="3">
    <source>
        <dbReference type="ARBA" id="ARBA00005476"/>
    </source>
</evidence>
<dbReference type="GO" id="GO:0005634">
    <property type="term" value="C:nucleus"/>
    <property type="evidence" value="ECO:0007669"/>
    <property type="project" value="TreeGrafter"/>
</dbReference>
<reference evidence="8 9" key="1">
    <citation type="submission" date="2019-09" db="EMBL/GenBank/DDBJ databases">
        <title>Bird 10,000 Genomes (B10K) Project - Family phase.</title>
        <authorList>
            <person name="Zhang G."/>
        </authorList>
    </citation>
    <scope>NUCLEOTIDE SEQUENCE [LARGE SCALE GENOMIC DNA]</scope>
    <source>
        <strain evidence="8">B10K-DU-012-37</strain>
    </source>
</reference>
<dbReference type="InterPro" id="IPR036412">
    <property type="entry name" value="HAD-like_sf"/>
</dbReference>
<evidence type="ECO:0000256" key="4">
    <source>
        <dbReference type="ARBA" id="ARBA00012638"/>
    </source>
</evidence>
<evidence type="ECO:0000256" key="1">
    <source>
        <dbReference type="ARBA" id="ARBA00001180"/>
    </source>
</evidence>
<sequence length="729" mass="80284">MNYVGQLAETVFVTVRELYQGLNPSTLTGCVDVVVVRQPDNSFQCSPFHVCFGKLGVLRSEEKVVDIEVNGKPVDLHMELGDDGEAFFVQELEENEGTIPSCLCTSPITREQSLEGAAPSSDGQEVSSTEAMLREKWHCRRKPKQKEPLDSEGCEETTSGMSVEFLHRLPALRWGGWRAAKVTSFLLCSDPVDFSFADQPEAAAGSLHPPETSPYSNGELASVDSPILSHPSSPKSDSELDIKQQESLGAESQVQWNWGRLPRVNRSSKTTAAAASVMLIPGNETTPLDATSEGLGAGPSSSWNAAAALCSAGGDETEQSAKSVSDPSNPAGAQLPASLPATSPKDSNWDSLPAIALSLCGGLGNNRQLSQEKFKEHMVSYQQFAENPGLIDHPDLVILINRKFYSWAVAAPMLLSLQAFQRNIPESAINQLVKEKMPKKGSRWWFSWRRRELLAELLQSCARWREANTLFPVYRQEEEGPSSDDDVLVMGNPAQTSLPACKKSLRLSSRQIERLNLQDGPNEVVFSVTTQYQGTCRCQATIYLWNWDDRVVISDIEGTITKSDALGPILPHRGRDCTHHGVAKLFHRIHLNGYKFLYCSARAVSMACVTKGHPRGVNKQGCSLPRGPILLAPSSLFSAFHREVAERKPEEFKISCLMDLQNLFPMQSPFYAAFGSRASDVCAYKQVGLSESHIFMVNPKGELIQELTKIHKATYEELSELVELVFPPL</sequence>
<dbReference type="GO" id="GO:0019432">
    <property type="term" value="P:triglyceride biosynthetic process"/>
    <property type="evidence" value="ECO:0007669"/>
    <property type="project" value="TreeGrafter"/>
</dbReference>
<dbReference type="Proteomes" id="UP000544127">
    <property type="component" value="Unassembled WGS sequence"/>
</dbReference>
<name>A0A7K6B2E8_UPUEP</name>
<gene>
    <name evidence="8" type="primary">Lpin3</name>
    <name evidence="8" type="ORF">UPUEPO_R09267</name>
</gene>
<dbReference type="Pfam" id="PF08235">
    <property type="entry name" value="LNS2"/>
    <property type="match status" value="1"/>
</dbReference>
<comment type="cofactor">
    <cofactor evidence="2">
        <name>Mg(2+)</name>
        <dbReference type="ChEBI" id="CHEBI:18420"/>
    </cofactor>
</comment>
<dbReference type="Pfam" id="PF16876">
    <property type="entry name" value="Lipin_mid"/>
    <property type="match status" value="1"/>
</dbReference>
<dbReference type="InterPro" id="IPR031315">
    <property type="entry name" value="LNS2/PITP"/>
</dbReference>
<dbReference type="InterPro" id="IPR007651">
    <property type="entry name" value="Lipin_N"/>
</dbReference>
<evidence type="ECO:0000256" key="2">
    <source>
        <dbReference type="ARBA" id="ARBA00001946"/>
    </source>
</evidence>
<dbReference type="GO" id="GO:0045944">
    <property type="term" value="P:positive regulation of transcription by RNA polymerase II"/>
    <property type="evidence" value="ECO:0007669"/>
    <property type="project" value="TreeGrafter"/>
</dbReference>
<evidence type="ECO:0000259" key="7">
    <source>
        <dbReference type="SMART" id="SM00775"/>
    </source>
</evidence>
<dbReference type="SUPFAM" id="SSF56784">
    <property type="entry name" value="HAD-like"/>
    <property type="match status" value="1"/>
</dbReference>
<accession>A0A7K6B2E8</accession>
<evidence type="ECO:0000256" key="6">
    <source>
        <dbReference type="SAM" id="MobiDB-lite"/>
    </source>
</evidence>
<feature type="non-terminal residue" evidence="8">
    <location>
        <position position="1"/>
    </location>
</feature>
<dbReference type="Pfam" id="PF04571">
    <property type="entry name" value="Lipin_N"/>
    <property type="match status" value="1"/>
</dbReference>
<evidence type="ECO:0000313" key="8">
    <source>
        <dbReference type="EMBL" id="NWU96468.1"/>
    </source>
</evidence>
<dbReference type="GO" id="GO:0032869">
    <property type="term" value="P:cellular response to insulin stimulus"/>
    <property type="evidence" value="ECO:0007669"/>
    <property type="project" value="TreeGrafter"/>
</dbReference>
<organism evidence="8 9">
    <name type="scientific">Upupa epops</name>
    <name type="common">Eurasian hoopoe</name>
    <dbReference type="NCBI Taxonomy" id="57439"/>
    <lineage>
        <taxon>Eukaryota</taxon>
        <taxon>Metazoa</taxon>
        <taxon>Chordata</taxon>
        <taxon>Craniata</taxon>
        <taxon>Vertebrata</taxon>
        <taxon>Euteleostomi</taxon>
        <taxon>Archelosauria</taxon>
        <taxon>Archosauria</taxon>
        <taxon>Dinosauria</taxon>
        <taxon>Saurischia</taxon>
        <taxon>Theropoda</taxon>
        <taxon>Coelurosauria</taxon>
        <taxon>Aves</taxon>
        <taxon>Neognathae</taxon>
        <taxon>Neoaves</taxon>
        <taxon>Telluraves</taxon>
        <taxon>Coraciimorphae</taxon>
        <taxon>Bucerotiformes</taxon>
        <taxon>Upupidae</taxon>
        <taxon>Upupa</taxon>
    </lineage>
</organism>
<dbReference type="PANTHER" id="PTHR12181:SF62">
    <property type="entry name" value="PHOSPHATIDATE PHOSPHATASE LPIN3"/>
    <property type="match status" value="1"/>
</dbReference>
<dbReference type="EMBL" id="VZRI01008384">
    <property type="protein sequence ID" value="NWU96468.1"/>
    <property type="molecule type" value="Genomic_DNA"/>
</dbReference>
<evidence type="ECO:0000256" key="5">
    <source>
        <dbReference type="ARBA" id="ARBA00022801"/>
    </source>
</evidence>
<feature type="region of interest" description="Disordered" evidence="6">
    <location>
        <begin position="202"/>
        <end position="241"/>
    </location>
</feature>
<dbReference type="InterPro" id="IPR026058">
    <property type="entry name" value="LIPIN"/>
</dbReference>
<comment type="catalytic activity">
    <reaction evidence="1">
        <text>a 1,2-diacyl-sn-glycero-3-phosphate + H2O = a 1,2-diacyl-sn-glycerol + phosphate</text>
        <dbReference type="Rhea" id="RHEA:27429"/>
        <dbReference type="ChEBI" id="CHEBI:15377"/>
        <dbReference type="ChEBI" id="CHEBI:17815"/>
        <dbReference type="ChEBI" id="CHEBI:43474"/>
        <dbReference type="ChEBI" id="CHEBI:58608"/>
        <dbReference type="EC" id="3.1.3.4"/>
    </reaction>
    <physiologicalReaction direction="left-to-right" evidence="1">
        <dbReference type="Rhea" id="RHEA:27430"/>
    </physiologicalReaction>
</comment>
<dbReference type="OrthoDB" id="4567at2759"/>
<feature type="region of interest" description="Disordered" evidence="6">
    <location>
        <begin position="310"/>
        <end position="346"/>
    </location>
</feature>
<evidence type="ECO:0000313" key="9">
    <source>
        <dbReference type="Proteomes" id="UP000544127"/>
    </source>
</evidence>
<comment type="caution">
    <text evidence="8">The sequence shown here is derived from an EMBL/GenBank/DDBJ whole genome shotgun (WGS) entry which is preliminary data.</text>
</comment>
<dbReference type="PANTHER" id="PTHR12181">
    <property type="entry name" value="LIPIN"/>
    <property type="match status" value="1"/>
</dbReference>
<feature type="domain" description="LNS2/PITP" evidence="7">
    <location>
        <begin position="551"/>
        <end position="706"/>
    </location>
</feature>
<dbReference type="InterPro" id="IPR013209">
    <property type="entry name" value="LNS2"/>
</dbReference>
<feature type="non-terminal residue" evidence="8">
    <location>
        <position position="729"/>
    </location>
</feature>
<protein>
    <recommendedName>
        <fullName evidence="4">phosphatidate phosphatase</fullName>
        <ecNumber evidence="4">3.1.3.4</ecNumber>
    </recommendedName>
</protein>
<dbReference type="SMART" id="SM00775">
    <property type="entry name" value="LNS2"/>
    <property type="match status" value="1"/>
</dbReference>
<dbReference type="InterPro" id="IPR031703">
    <property type="entry name" value="Lipin_mid"/>
</dbReference>
<keyword evidence="9" id="KW-1185">Reference proteome</keyword>
<proteinExistence type="inferred from homology"/>
<keyword evidence="5" id="KW-0378">Hydrolase</keyword>
<dbReference type="GO" id="GO:0009062">
    <property type="term" value="P:fatty acid catabolic process"/>
    <property type="evidence" value="ECO:0007669"/>
    <property type="project" value="TreeGrafter"/>
</dbReference>
<comment type="similarity">
    <text evidence="3">Belongs to the lipin family.</text>
</comment>
<dbReference type="GO" id="GO:0008195">
    <property type="term" value="F:phosphatidate phosphatase activity"/>
    <property type="evidence" value="ECO:0007669"/>
    <property type="project" value="UniProtKB-EC"/>
</dbReference>
<dbReference type="EC" id="3.1.3.4" evidence="4"/>
<dbReference type="GO" id="GO:0003713">
    <property type="term" value="F:transcription coactivator activity"/>
    <property type="evidence" value="ECO:0007669"/>
    <property type="project" value="TreeGrafter"/>
</dbReference>
<dbReference type="AlphaFoldDB" id="A0A7K6B2E8"/>
<feature type="region of interest" description="Disordered" evidence="6">
    <location>
        <begin position="137"/>
        <end position="159"/>
    </location>
</feature>